<evidence type="ECO:0000313" key="3">
    <source>
        <dbReference type="EMBL" id="GBG29394.1"/>
    </source>
</evidence>
<name>A0A2R5GNF3_9STRA</name>
<proteinExistence type="predicted"/>
<dbReference type="Proteomes" id="UP000241890">
    <property type="component" value="Unassembled WGS sequence"/>
</dbReference>
<evidence type="ECO:0000313" key="4">
    <source>
        <dbReference type="Proteomes" id="UP000241890"/>
    </source>
</evidence>
<feature type="region of interest" description="Disordered" evidence="1">
    <location>
        <begin position="357"/>
        <end position="478"/>
    </location>
</feature>
<dbReference type="InParanoid" id="A0A2R5GNF3"/>
<keyword evidence="2" id="KW-1133">Transmembrane helix</keyword>
<feature type="transmembrane region" description="Helical" evidence="2">
    <location>
        <begin position="109"/>
        <end position="126"/>
    </location>
</feature>
<dbReference type="EMBL" id="BEYU01000057">
    <property type="protein sequence ID" value="GBG29394.1"/>
    <property type="molecule type" value="Genomic_DNA"/>
</dbReference>
<gene>
    <name evidence="3" type="ORF">FCC1311_056152</name>
</gene>
<comment type="caution">
    <text evidence="3">The sequence shown here is derived from an EMBL/GenBank/DDBJ whole genome shotgun (WGS) entry which is preliminary data.</text>
</comment>
<dbReference type="PANTHER" id="PTHR37935:SF1">
    <property type="entry name" value="CHROMOSOME UNDETERMINED SCAFFOLD_14, WHOLE GENOME SHOTGUN SEQUENCE"/>
    <property type="match status" value="1"/>
</dbReference>
<keyword evidence="4" id="KW-1185">Reference proteome</keyword>
<feature type="compositionally biased region" description="Low complexity" evidence="1">
    <location>
        <begin position="364"/>
        <end position="393"/>
    </location>
</feature>
<evidence type="ECO:0000256" key="2">
    <source>
        <dbReference type="SAM" id="Phobius"/>
    </source>
</evidence>
<accession>A0A2R5GNF3</accession>
<dbReference type="PANTHER" id="PTHR37935">
    <property type="entry name" value="CHROMOSOME UNDETERMINED SCAFFOLD_14, WHOLE GENOME SHOTGUN SEQUENCE"/>
    <property type="match status" value="1"/>
</dbReference>
<sequence length="478" mass="52226">MASLRAVLETLAPEEIRKALVKRMVMLRAGSSGPSRHSDSTQARASTTAASAASSMGSAVSSKAHAAATAAKNRATGVAALYENETYDSLRDTIRRLDSSMQYKEYHTLRWSVAFLMLLIYLMYHYRDELKRWFGSTSADITSRTLGDESVQREAQNLAQGVVYQLLNDAHALKLTTMFLNELLEREDTRRAVLNLLASVAAREETQTLLHNLFVHIMTQPAFVEQTGIFVQDVLARESTMIALRDLFAALFADQEAQQLMADFFQHVINTDTFRNSVYQLGKDTTHDMLNNPEISQHAVVWVQDVLGEPDLHTKAGDAIWGAITSTFIPGFLGGGASGSNSKKKDMVNIDEAIESLRRERTRASQSSSTSNGSSKSAANSAKRSPPTSSSTTDDLDSLRPSSQKRSKVPPRSTTSAPAGDLFSTSDDEKDDDAEADDSSLPLIGKRRQDLSRSETPVFVAAEAAAEAATGRDEHGPK</sequence>
<feature type="compositionally biased region" description="Acidic residues" evidence="1">
    <location>
        <begin position="426"/>
        <end position="438"/>
    </location>
</feature>
<keyword evidence="2" id="KW-0812">Transmembrane</keyword>
<keyword evidence="2" id="KW-0472">Membrane</keyword>
<dbReference type="AlphaFoldDB" id="A0A2R5GNF3"/>
<dbReference type="OrthoDB" id="276540at2759"/>
<organism evidence="3 4">
    <name type="scientific">Hondaea fermentalgiana</name>
    <dbReference type="NCBI Taxonomy" id="2315210"/>
    <lineage>
        <taxon>Eukaryota</taxon>
        <taxon>Sar</taxon>
        <taxon>Stramenopiles</taxon>
        <taxon>Bigyra</taxon>
        <taxon>Labyrinthulomycetes</taxon>
        <taxon>Thraustochytrida</taxon>
        <taxon>Thraustochytriidae</taxon>
        <taxon>Hondaea</taxon>
    </lineage>
</organism>
<reference evidence="3 4" key="1">
    <citation type="submission" date="2017-12" db="EMBL/GenBank/DDBJ databases">
        <title>Sequencing, de novo assembly and annotation of complete genome of a new Thraustochytrid species, strain FCC1311.</title>
        <authorList>
            <person name="Sedici K."/>
            <person name="Godart F."/>
            <person name="Aiese Cigliano R."/>
            <person name="Sanseverino W."/>
            <person name="Barakat M."/>
            <person name="Ortet P."/>
            <person name="Marechal E."/>
            <person name="Cagnac O."/>
            <person name="Amato A."/>
        </authorList>
    </citation>
    <scope>NUCLEOTIDE SEQUENCE [LARGE SCALE GENOMIC DNA]</scope>
</reference>
<protein>
    <submittedName>
        <fullName evidence="3">Uncharacterized protein</fullName>
    </submittedName>
</protein>
<evidence type="ECO:0000256" key="1">
    <source>
        <dbReference type="SAM" id="MobiDB-lite"/>
    </source>
</evidence>